<name>A0AC35FTA4_9BILA</name>
<sequence>MFVSILKKSRKAVNARRNFTREECLSIERSNSVRHSSKVVIVAETNPAYLHCTVPHATDNLVAWTRLADDALLTAGGQSFTTDVRFQVSPKRHARDWVLIIRRAQISDSGCYLCEVNTEPVSTLFPVYLNVVPAQEVISKSAAPHKQSAQLMVKMEGKALHLNCTVEITEKQLMPATIVWTKDSQQINLKNEFKYHTDSQINEHNIVYTLQINEVSNNDDGLYACEGDSVPRAAQMVHFNSNNNTALPPFFSYFVLLIILIFYLSM</sequence>
<dbReference type="WBParaSite" id="PS1159_v2.g20140.t1">
    <property type="protein sequence ID" value="PS1159_v2.g20140.t1"/>
    <property type="gene ID" value="PS1159_v2.g20140"/>
</dbReference>
<reference evidence="2" key="1">
    <citation type="submission" date="2022-11" db="UniProtKB">
        <authorList>
            <consortium name="WormBaseParasite"/>
        </authorList>
    </citation>
    <scope>IDENTIFICATION</scope>
</reference>
<evidence type="ECO:0000313" key="2">
    <source>
        <dbReference type="WBParaSite" id="PS1159_v2.g20140.t1"/>
    </source>
</evidence>
<dbReference type="Proteomes" id="UP000887580">
    <property type="component" value="Unplaced"/>
</dbReference>
<organism evidence="1 2">
    <name type="scientific">Panagrolaimus sp. PS1159</name>
    <dbReference type="NCBI Taxonomy" id="55785"/>
    <lineage>
        <taxon>Eukaryota</taxon>
        <taxon>Metazoa</taxon>
        <taxon>Ecdysozoa</taxon>
        <taxon>Nematoda</taxon>
        <taxon>Chromadorea</taxon>
        <taxon>Rhabditida</taxon>
        <taxon>Tylenchina</taxon>
        <taxon>Panagrolaimomorpha</taxon>
        <taxon>Panagrolaimoidea</taxon>
        <taxon>Panagrolaimidae</taxon>
        <taxon>Panagrolaimus</taxon>
    </lineage>
</organism>
<protein>
    <submittedName>
        <fullName evidence="2">Ig-like domain-containing protein</fullName>
    </submittedName>
</protein>
<evidence type="ECO:0000313" key="1">
    <source>
        <dbReference type="Proteomes" id="UP000887580"/>
    </source>
</evidence>
<accession>A0AC35FTA4</accession>
<proteinExistence type="predicted"/>